<feature type="compositionally biased region" description="Low complexity" evidence="6">
    <location>
        <begin position="315"/>
        <end position="341"/>
    </location>
</feature>
<keyword evidence="2" id="KW-0479">Metal-binding</keyword>
<dbReference type="SUPFAM" id="SSF51621">
    <property type="entry name" value="Phosphoenolpyruvate/pyruvate domain"/>
    <property type="match status" value="1"/>
</dbReference>
<evidence type="ECO:0000256" key="1">
    <source>
        <dbReference type="ARBA" id="ARBA00005568"/>
    </source>
</evidence>
<dbReference type="InterPro" id="IPR035920">
    <property type="entry name" value="YhbY-like_sf"/>
</dbReference>
<dbReference type="OrthoDB" id="1621678at2759"/>
<evidence type="ECO:0000259" key="7">
    <source>
        <dbReference type="PROSITE" id="PS51295"/>
    </source>
</evidence>
<dbReference type="AlphaFoldDB" id="A0A9D4TLF8"/>
<dbReference type="Pfam" id="PF01985">
    <property type="entry name" value="CRS1_YhbY"/>
    <property type="match status" value="1"/>
</dbReference>
<evidence type="ECO:0000313" key="8">
    <source>
        <dbReference type="EMBL" id="KAI3428629.1"/>
    </source>
</evidence>
<dbReference type="SUPFAM" id="SSF75471">
    <property type="entry name" value="YhbY-like"/>
    <property type="match status" value="1"/>
</dbReference>
<keyword evidence="9" id="KW-1185">Reference proteome</keyword>
<dbReference type="GO" id="GO:0046872">
    <property type="term" value="F:metal ion binding"/>
    <property type="evidence" value="ECO:0007669"/>
    <property type="project" value="UniProtKB-KW"/>
</dbReference>
<dbReference type="GO" id="GO:0016832">
    <property type="term" value="F:aldehyde-lyase activity"/>
    <property type="evidence" value="ECO:0007669"/>
    <property type="project" value="TreeGrafter"/>
</dbReference>
<dbReference type="GO" id="GO:0005737">
    <property type="term" value="C:cytoplasm"/>
    <property type="evidence" value="ECO:0007669"/>
    <property type="project" value="TreeGrafter"/>
</dbReference>
<dbReference type="PANTHER" id="PTHR30502">
    <property type="entry name" value="2-KETO-3-DEOXY-L-RHAMNONATE ALDOLASE"/>
    <property type="match status" value="1"/>
</dbReference>
<reference evidence="8" key="1">
    <citation type="journal article" date="2019" name="Plant J.">
        <title>Chlorella vulgaris genome assembly and annotation reveals the molecular basis for metabolic acclimation to high light conditions.</title>
        <authorList>
            <person name="Cecchin M."/>
            <person name="Marcolungo L."/>
            <person name="Rossato M."/>
            <person name="Girolomoni L."/>
            <person name="Cosentino E."/>
            <person name="Cuine S."/>
            <person name="Li-Beisson Y."/>
            <person name="Delledonne M."/>
            <person name="Ballottari M."/>
        </authorList>
    </citation>
    <scope>NUCLEOTIDE SEQUENCE</scope>
    <source>
        <strain evidence="8">211/11P</strain>
    </source>
</reference>
<dbReference type="InterPro" id="IPR001890">
    <property type="entry name" value="RNA-binding_CRM"/>
</dbReference>
<dbReference type="EMBL" id="SIDB01000009">
    <property type="protein sequence ID" value="KAI3428629.1"/>
    <property type="molecule type" value="Genomic_DNA"/>
</dbReference>
<comment type="caution">
    <text evidence="8">The sequence shown here is derived from an EMBL/GenBank/DDBJ whole genome shotgun (WGS) entry which is preliminary data.</text>
</comment>
<feature type="region of interest" description="Disordered" evidence="6">
    <location>
        <begin position="202"/>
        <end position="223"/>
    </location>
</feature>
<dbReference type="Proteomes" id="UP001055712">
    <property type="component" value="Unassembled WGS sequence"/>
</dbReference>
<keyword evidence="3 5" id="KW-0694">RNA-binding</keyword>
<evidence type="ECO:0000256" key="2">
    <source>
        <dbReference type="ARBA" id="ARBA00022723"/>
    </source>
</evidence>
<dbReference type="Gene3D" id="3.30.110.60">
    <property type="entry name" value="YhbY-like"/>
    <property type="match status" value="1"/>
</dbReference>
<evidence type="ECO:0000256" key="5">
    <source>
        <dbReference type="PROSITE-ProRule" id="PRU00626"/>
    </source>
</evidence>
<sequence>MVRVEGPLDRGTIQQSLDLGAAGVMVPTVNTVEDVARVVSACFYPSPAFPTGSRSISWPIRPQLGRDVGAFLSAANDEVVLILQCETRQCYDDLEAVLAVPGIDCCFMGPVDLSHALGLAQRLGFPACFDSPDFQECLRRVVAVCRDKGVAAGNFAMSEAKAQKQLGMGFSLLATGTDVGLMAEAAGKNAAFALGEQYAQPSNTDKALPPLPPGTPSAAAASISPERLKELRRAGLAIKDTVKIGRRGAAEGLANQVRQRWNTSEIARLYCKGKHAANMKLLEQQLEAVTGGIVVHRAGGTVFLYRGDDWQPQKQASETQQQEVAEQQQQGQGQQQVAEQQESAEEADEQAERAGPQPTLWESSE</sequence>
<evidence type="ECO:0000256" key="3">
    <source>
        <dbReference type="ARBA" id="ARBA00022884"/>
    </source>
</evidence>
<comment type="similarity">
    <text evidence="1">Belongs to the HpcH/HpaI aldolase family.</text>
</comment>
<feature type="region of interest" description="Disordered" evidence="6">
    <location>
        <begin position="313"/>
        <end position="365"/>
    </location>
</feature>
<dbReference type="InterPro" id="IPR005000">
    <property type="entry name" value="Aldolase/citrate-lyase_domain"/>
</dbReference>
<dbReference type="Gene3D" id="3.20.20.60">
    <property type="entry name" value="Phosphoenolpyruvate-binding domains"/>
    <property type="match status" value="1"/>
</dbReference>
<dbReference type="InterPro" id="IPR015813">
    <property type="entry name" value="Pyrv/PenolPyrv_kinase-like_dom"/>
</dbReference>
<dbReference type="SMART" id="SM01103">
    <property type="entry name" value="CRS1_YhbY"/>
    <property type="match status" value="1"/>
</dbReference>
<protein>
    <recommendedName>
        <fullName evidence="7">CRM domain-containing protein</fullName>
    </recommendedName>
</protein>
<evidence type="ECO:0000256" key="4">
    <source>
        <dbReference type="ARBA" id="ARBA00023239"/>
    </source>
</evidence>
<dbReference type="Pfam" id="PF03328">
    <property type="entry name" value="HpcH_HpaI"/>
    <property type="match status" value="1"/>
</dbReference>
<proteinExistence type="inferred from homology"/>
<dbReference type="InterPro" id="IPR050251">
    <property type="entry name" value="HpcH-HpaI_aldolase"/>
</dbReference>
<feature type="domain" description="CRM" evidence="7">
    <location>
        <begin position="221"/>
        <end position="317"/>
    </location>
</feature>
<organism evidence="8 9">
    <name type="scientific">Chlorella vulgaris</name>
    <name type="common">Green alga</name>
    <dbReference type="NCBI Taxonomy" id="3077"/>
    <lineage>
        <taxon>Eukaryota</taxon>
        <taxon>Viridiplantae</taxon>
        <taxon>Chlorophyta</taxon>
        <taxon>core chlorophytes</taxon>
        <taxon>Trebouxiophyceae</taxon>
        <taxon>Chlorellales</taxon>
        <taxon>Chlorellaceae</taxon>
        <taxon>Chlorella clade</taxon>
        <taxon>Chlorella</taxon>
    </lineage>
</organism>
<keyword evidence="4" id="KW-0456">Lyase</keyword>
<gene>
    <name evidence="8" type="ORF">D9Q98_007452</name>
</gene>
<dbReference type="InterPro" id="IPR040442">
    <property type="entry name" value="Pyrv_kinase-like_dom_sf"/>
</dbReference>
<evidence type="ECO:0000256" key="6">
    <source>
        <dbReference type="SAM" id="MobiDB-lite"/>
    </source>
</evidence>
<dbReference type="PROSITE" id="PS51295">
    <property type="entry name" value="CRM"/>
    <property type="match status" value="1"/>
</dbReference>
<evidence type="ECO:0000313" key="9">
    <source>
        <dbReference type="Proteomes" id="UP001055712"/>
    </source>
</evidence>
<accession>A0A9D4TLF8</accession>
<name>A0A9D4TLF8_CHLVU</name>
<dbReference type="PANTHER" id="PTHR30502:SF0">
    <property type="entry name" value="PHOSPHOENOLPYRUVATE CARBOXYLASE FAMILY PROTEIN"/>
    <property type="match status" value="1"/>
</dbReference>
<reference evidence="8" key="2">
    <citation type="submission" date="2020-11" db="EMBL/GenBank/DDBJ databases">
        <authorList>
            <person name="Cecchin M."/>
            <person name="Marcolungo L."/>
            <person name="Rossato M."/>
            <person name="Girolomoni L."/>
            <person name="Cosentino E."/>
            <person name="Cuine S."/>
            <person name="Li-Beisson Y."/>
            <person name="Delledonne M."/>
            <person name="Ballottari M."/>
        </authorList>
    </citation>
    <scope>NUCLEOTIDE SEQUENCE</scope>
    <source>
        <strain evidence="8">211/11P</strain>
        <tissue evidence="8">Whole cell</tissue>
    </source>
</reference>
<dbReference type="GO" id="GO:0003723">
    <property type="term" value="F:RNA binding"/>
    <property type="evidence" value="ECO:0007669"/>
    <property type="project" value="UniProtKB-UniRule"/>
</dbReference>